<protein>
    <submittedName>
        <fullName evidence="2">Uncharacterized protein</fullName>
    </submittedName>
</protein>
<dbReference type="EMBL" id="CP036425">
    <property type="protein sequence ID" value="QDU34430.1"/>
    <property type="molecule type" value="Genomic_DNA"/>
</dbReference>
<dbReference type="KEGG" id="pcor:KS4_25000"/>
<name>A0A517YW38_9BACT</name>
<feature type="transmembrane region" description="Helical" evidence="1">
    <location>
        <begin position="20"/>
        <end position="37"/>
    </location>
</feature>
<keyword evidence="1" id="KW-0812">Transmembrane</keyword>
<proteinExistence type="predicted"/>
<keyword evidence="3" id="KW-1185">Reference proteome</keyword>
<reference evidence="2 3" key="1">
    <citation type="submission" date="2019-02" db="EMBL/GenBank/DDBJ databases">
        <title>Deep-cultivation of Planctomycetes and their phenomic and genomic characterization uncovers novel biology.</title>
        <authorList>
            <person name="Wiegand S."/>
            <person name="Jogler M."/>
            <person name="Boedeker C."/>
            <person name="Pinto D."/>
            <person name="Vollmers J."/>
            <person name="Rivas-Marin E."/>
            <person name="Kohn T."/>
            <person name="Peeters S.H."/>
            <person name="Heuer A."/>
            <person name="Rast P."/>
            <person name="Oberbeckmann S."/>
            <person name="Bunk B."/>
            <person name="Jeske O."/>
            <person name="Meyerdierks A."/>
            <person name="Storesund J.E."/>
            <person name="Kallscheuer N."/>
            <person name="Luecker S."/>
            <person name="Lage O.M."/>
            <person name="Pohl T."/>
            <person name="Merkel B.J."/>
            <person name="Hornburger P."/>
            <person name="Mueller R.-W."/>
            <person name="Bruemmer F."/>
            <person name="Labrenz M."/>
            <person name="Spormann A.M."/>
            <person name="Op den Camp H."/>
            <person name="Overmann J."/>
            <person name="Amann R."/>
            <person name="Jetten M.S.M."/>
            <person name="Mascher T."/>
            <person name="Medema M.H."/>
            <person name="Devos D.P."/>
            <person name="Kaster A.-K."/>
            <person name="Ovreas L."/>
            <person name="Rohde M."/>
            <person name="Galperin M.Y."/>
            <person name="Jogler C."/>
        </authorList>
    </citation>
    <scope>NUCLEOTIDE SEQUENCE [LARGE SCALE GENOMIC DNA]</scope>
    <source>
        <strain evidence="2 3">KS4</strain>
    </source>
</reference>
<dbReference type="AlphaFoldDB" id="A0A517YW38"/>
<evidence type="ECO:0000256" key="1">
    <source>
        <dbReference type="SAM" id="Phobius"/>
    </source>
</evidence>
<dbReference type="Proteomes" id="UP000317369">
    <property type="component" value="Chromosome"/>
</dbReference>
<organism evidence="2 3">
    <name type="scientific">Poriferisphaera corsica</name>
    <dbReference type="NCBI Taxonomy" id="2528020"/>
    <lineage>
        <taxon>Bacteria</taxon>
        <taxon>Pseudomonadati</taxon>
        <taxon>Planctomycetota</taxon>
        <taxon>Phycisphaerae</taxon>
        <taxon>Phycisphaerales</taxon>
        <taxon>Phycisphaeraceae</taxon>
        <taxon>Poriferisphaera</taxon>
    </lineage>
</organism>
<sequence>MVRMNVDGGYSVLINMKQQLKIIILIALALLGFLGIVKQQLESGNNVIYISTACKYFVYLLT</sequence>
<gene>
    <name evidence="2" type="ORF">KS4_25000</name>
</gene>
<keyword evidence="1" id="KW-1133">Transmembrane helix</keyword>
<accession>A0A517YW38</accession>
<keyword evidence="1" id="KW-0472">Membrane</keyword>
<evidence type="ECO:0000313" key="2">
    <source>
        <dbReference type="EMBL" id="QDU34430.1"/>
    </source>
</evidence>
<evidence type="ECO:0000313" key="3">
    <source>
        <dbReference type="Proteomes" id="UP000317369"/>
    </source>
</evidence>